<dbReference type="KEGG" id="ruv:EC9_28800"/>
<organism evidence="3 4">
    <name type="scientific">Rosistilla ulvae</name>
    <dbReference type="NCBI Taxonomy" id="1930277"/>
    <lineage>
        <taxon>Bacteria</taxon>
        <taxon>Pseudomonadati</taxon>
        <taxon>Planctomycetota</taxon>
        <taxon>Planctomycetia</taxon>
        <taxon>Pirellulales</taxon>
        <taxon>Pirellulaceae</taxon>
        <taxon>Rosistilla</taxon>
    </lineage>
</organism>
<feature type="domain" description="ScoMcrA-like DNA sulfur-binding" evidence="2">
    <location>
        <begin position="39"/>
        <end position="192"/>
    </location>
</feature>
<dbReference type="Pfam" id="PF13391">
    <property type="entry name" value="HNH_2"/>
    <property type="match status" value="1"/>
</dbReference>
<name>A0A517M1D3_9BACT</name>
<protein>
    <submittedName>
        <fullName evidence="3">Uncharacterized protein</fullName>
    </submittedName>
</protein>
<evidence type="ECO:0000313" key="4">
    <source>
        <dbReference type="Proteomes" id="UP000319557"/>
    </source>
</evidence>
<dbReference type="Pfam" id="PF26340">
    <property type="entry name" value="DNA-SBD_ScoMcrA"/>
    <property type="match status" value="1"/>
</dbReference>
<evidence type="ECO:0000259" key="2">
    <source>
        <dbReference type="Pfam" id="PF26340"/>
    </source>
</evidence>
<dbReference type="InterPro" id="IPR058813">
    <property type="entry name" value="DNA-SBD_ScoMcrA"/>
</dbReference>
<feature type="domain" description="HNH nuclease" evidence="1">
    <location>
        <begin position="218"/>
        <end position="271"/>
    </location>
</feature>
<evidence type="ECO:0000259" key="1">
    <source>
        <dbReference type="Pfam" id="PF13391"/>
    </source>
</evidence>
<dbReference type="EMBL" id="CP036261">
    <property type="protein sequence ID" value="QDS88688.1"/>
    <property type="molecule type" value="Genomic_DNA"/>
</dbReference>
<dbReference type="OrthoDB" id="67788at2"/>
<dbReference type="Proteomes" id="UP000319557">
    <property type="component" value="Chromosome"/>
</dbReference>
<dbReference type="NCBIfam" id="NF045808">
    <property type="entry name" value="PT-DNA_restrict"/>
    <property type="match status" value="1"/>
</dbReference>
<proteinExistence type="predicted"/>
<gene>
    <name evidence="3" type="ORF">EC9_28800</name>
</gene>
<reference evidence="3 4" key="1">
    <citation type="submission" date="2019-02" db="EMBL/GenBank/DDBJ databases">
        <title>Deep-cultivation of Planctomycetes and their phenomic and genomic characterization uncovers novel biology.</title>
        <authorList>
            <person name="Wiegand S."/>
            <person name="Jogler M."/>
            <person name="Boedeker C."/>
            <person name="Pinto D."/>
            <person name="Vollmers J."/>
            <person name="Rivas-Marin E."/>
            <person name="Kohn T."/>
            <person name="Peeters S.H."/>
            <person name="Heuer A."/>
            <person name="Rast P."/>
            <person name="Oberbeckmann S."/>
            <person name="Bunk B."/>
            <person name="Jeske O."/>
            <person name="Meyerdierks A."/>
            <person name="Storesund J.E."/>
            <person name="Kallscheuer N."/>
            <person name="Luecker S."/>
            <person name="Lage O.M."/>
            <person name="Pohl T."/>
            <person name="Merkel B.J."/>
            <person name="Hornburger P."/>
            <person name="Mueller R.-W."/>
            <person name="Bruemmer F."/>
            <person name="Labrenz M."/>
            <person name="Spormann A.M."/>
            <person name="Op den Camp H."/>
            <person name="Overmann J."/>
            <person name="Amann R."/>
            <person name="Jetten M.S.M."/>
            <person name="Mascher T."/>
            <person name="Medema M.H."/>
            <person name="Devos D.P."/>
            <person name="Kaster A.-K."/>
            <person name="Ovreas L."/>
            <person name="Rohde M."/>
            <person name="Galperin M.Y."/>
            <person name="Jogler C."/>
        </authorList>
    </citation>
    <scope>NUCLEOTIDE SEQUENCE [LARGE SCALE GENOMIC DNA]</scope>
    <source>
        <strain evidence="3 4">EC9</strain>
    </source>
</reference>
<dbReference type="InterPro" id="IPR003615">
    <property type="entry name" value="HNH_nuc"/>
</dbReference>
<evidence type="ECO:0000313" key="3">
    <source>
        <dbReference type="EMBL" id="QDS88688.1"/>
    </source>
</evidence>
<sequence length="335" mass="38513">MSRPPKTSATRCWICSTCSCRFLPGCAYRSHRHLATEYNSLLDQFRALKVWQRGDERAPHKPLLVLLVLGKYALGAERLIPYSEIDRPLRELLEAFGPPRKSYHSEYPFWRLQNDGIWELVNTENVESRKSNRDAKKSELLKHDVTGGLTADLYDAIQLDRSLIKRVSSDLLDRCFPESFHQEILNSVGLEDAVELIQRRKRDPKFRDQVLTAYEYRCAICGLNLRMGGRALGLEAAHIKWYQARGPDTVQNGLALCSLHHKLFDRGAIGLSDDRTLLVSEWVHGTQGLTNWLLNHHGIEIRPPQSKIHSPSPDFIGWHRKEVFRSPARRLSIFL</sequence>
<dbReference type="PIRSF" id="PIRSF030850">
    <property type="entry name" value="UCP030850"/>
    <property type="match status" value="1"/>
</dbReference>
<dbReference type="AlphaFoldDB" id="A0A517M1D3"/>
<accession>A0A517M1D3</accession>
<dbReference type="InterPro" id="IPR011396">
    <property type="entry name" value="PT_DNA_restrict"/>
</dbReference>
<keyword evidence="4" id="KW-1185">Reference proteome</keyword>